<comment type="caution">
    <text evidence="1">The sequence shown here is derived from an EMBL/GenBank/DDBJ whole genome shotgun (WGS) entry which is preliminary data.</text>
</comment>
<dbReference type="EMBL" id="QTSX02001783">
    <property type="protein sequence ID" value="KAJ9079311.1"/>
    <property type="molecule type" value="Genomic_DNA"/>
</dbReference>
<evidence type="ECO:0000313" key="2">
    <source>
        <dbReference type="Proteomes" id="UP001165960"/>
    </source>
</evidence>
<keyword evidence="2" id="KW-1185">Reference proteome</keyword>
<name>A0ACC2TXU2_9FUNG</name>
<organism evidence="1 2">
    <name type="scientific">Entomophthora muscae</name>
    <dbReference type="NCBI Taxonomy" id="34485"/>
    <lineage>
        <taxon>Eukaryota</taxon>
        <taxon>Fungi</taxon>
        <taxon>Fungi incertae sedis</taxon>
        <taxon>Zoopagomycota</taxon>
        <taxon>Entomophthoromycotina</taxon>
        <taxon>Entomophthoromycetes</taxon>
        <taxon>Entomophthorales</taxon>
        <taxon>Entomophthoraceae</taxon>
        <taxon>Entomophthora</taxon>
    </lineage>
</organism>
<dbReference type="Proteomes" id="UP001165960">
    <property type="component" value="Unassembled WGS sequence"/>
</dbReference>
<reference evidence="1" key="1">
    <citation type="submission" date="2022-04" db="EMBL/GenBank/DDBJ databases">
        <title>Genome of the entomopathogenic fungus Entomophthora muscae.</title>
        <authorList>
            <person name="Elya C."/>
            <person name="Lovett B.R."/>
            <person name="Lee E."/>
            <person name="Macias A.M."/>
            <person name="Hajek A.E."/>
            <person name="De Bivort B.L."/>
            <person name="Kasson M.T."/>
            <person name="De Fine Licht H.H."/>
            <person name="Stajich J.E."/>
        </authorList>
    </citation>
    <scope>NUCLEOTIDE SEQUENCE</scope>
    <source>
        <strain evidence="1">Berkeley</strain>
    </source>
</reference>
<evidence type="ECO:0000313" key="1">
    <source>
        <dbReference type="EMBL" id="KAJ9079311.1"/>
    </source>
</evidence>
<gene>
    <name evidence="1" type="ORF">DSO57_1036730</name>
</gene>
<protein>
    <submittedName>
        <fullName evidence="1">Uncharacterized protein</fullName>
    </submittedName>
</protein>
<accession>A0ACC2TXU2</accession>
<proteinExistence type="predicted"/>
<sequence>MKDSDMVIMTKIQTFKMTGTIKEYSTAYEGICDCAPNTINFDDPGPHLDFYNGLPTHIRRQFNMTCCKNLKDVFLEGKHAAQKSDNLHATNKCKENPAAKREPCPNKQNNQANSTVMIHMFGGLQVGLMLAK</sequence>